<sequence>MNTDSPLERPLRNSFVASCASLAAGFEKGWPSIVVVLIHLQNKEHFSASMTQDIGQAEGRTSNKPEGHQCVGSFASSEQEDSSDSSDDEAENFSDIDDVEVDGYLHNEEEKELKKIIWEGMNREYLEAQAAKEAAATAAKEAYKANSLNGSEDLLDAKEFAKATAAALAKSRKERRRRNAGEAKNKTPETTQQMSKRKVLSSKVNYEALEALYSSDQDSGKRQKIESDAAGACDLPNNIENHAVDPGATEDGDGSGAFEDGMYAEVSYDDYDGNGDEDFGYYEDFDFSF</sequence>
<dbReference type="OrthoDB" id="784014at2759"/>
<gene>
    <name evidence="3" type="ORF">MUK42_15021</name>
</gene>
<dbReference type="AlphaFoldDB" id="A0A9E7II99"/>
<dbReference type="Pfam" id="PF07741">
    <property type="entry name" value="BRF1"/>
    <property type="match status" value="1"/>
</dbReference>
<keyword evidence="4" id="KW-1185">Reference proteome</keyword>
<evidence type="ECO:0000256" key="1">
    <source>
        <dbReference type="SAM" id="MobiDB-lite"/>
    </source>
</evidence>
<dbReference type="Gene3D" id="1.20.5.650">
    <property type="entry name" value="Single helix bin"/>
    <property type="match status" value="1"/>
</dbReference>
<reference evidence="3" key="1">
    <citation type="submission" date="2022-05" db="EMBL/GenBank/DDBJ databases">
        <title>The Musa troglodytarum L. genome provides insights into the mechanism of non-climacteric behaviour and enrichment of carotenoids.</title>
        <authorList>
            <person name="Wang J."/>
        </authorList>
    </citation>
    <scope>NUCLEOTIDE SEQUENCE</scope>
    <source>
        <tissue evidence="3">Leaf</tissue>
    </source>
</reference>
<protein>
    <submittedName>
        <fullName evidence="3">Brf1-like TBP-binding domain</fullName>
    </submittedName>
</protein>
<organism evidence="3 4">
    <name type="scientific">Musa troglodytarum</name>
    <name type="common">fe'i banana</name>
    <dbReference type="NCBI Taxonomy" id="320322"/>
    <lineage>
        <taxon>Eukaryota</taxon>
        <taxon>Viridiplantae</taxon>
        <taxon>Streptophyta</taxon>
        <taxon>Embryophyta</taxon>
        <taxon>Tracheophyta</taxon>
        <taxon>Spermatophyta</taxon>
        <taxon>Magnoliopsida</taxon>
        <taxon>Liliopsida</taxon>
        <taxon>Zingiberales</taxon>
        <taxon>Musaceae</taxon>
        <taxon>Musa</taxon>
    </lineage>
</organism>
<evidence type="ECO:0000313" key="3">
    <source>
        <dbReference type="EMBL" id="URE49663.1"/>
    </source>
</evidence>
<accession>A0A9E7II99</accession>
<dbReference type="EMBL" id="CP097511">
    <property type="protein sequence ID" value="URE49663.1"/>
    <property type="molecule type" value="Genomic_DNA"/>
</dbReference>
<proteinExistence type="predicted"/>
<evidence type="ECO:0000259" key="2">
    <source>
        <dbReference type="Pfam" id="PF07741"/>
    </source>
</evidence>
<feature type="region of interest" description="Disordered" evidence="1">
    <location>
        <begin position="167"/>
        <end position="199"/>
    </location>
</feature>
<feature type="compositionally biased region" description="Acidic residues" evidence="1">
    <location>
        <begin position="78"/>
        <end position="101"/>
    </location>
</feature>
<feature type="region of interest" description="Disordered" evidence="1">
    <location>
        <begin position="53"/>
        <end position="105"/>
    </location>
</feature>
<name>A0A9E7II99_9LILI</name>
<dbReference type="InterPro" id="IPR011665">
    <property type="entry name" value="BRF1_TBP-bd_dom"/>
</dbReference>
<evidence type="ECO:0000313" key="4">
    <source>
        <dbReference type="Proteomes" id="UP001055439"/>
    </source>
</evidence>
<feature type="region of interest" description="Disordered" evidence="1">
    <location>
        <begin position="230"/>
        <end position="260"/>
    </location>
</feature>
<feature type="domain" description="Brf1 TBP-binding" evidence="2">
    <location>
        <begin position="94"/>
        <end position="213"/>
    </location>
</feature>
<dbReference type="Proteomes" id="UP001055439">
    <property type="component" value="Chromosome 9"/>
</dbReference>